<evidence type="ECO:0000313" key="2">
    <source>
        <dbReference type="EMBL" id="KAJ8879600.1"/>
    </source>
</evidence>
<dbReference type="EMBL" id="JARBHB010000007">
    <property type="protein sequence ID" value="KAJ8879600.1"/>
    <property type="molecule type" value="Genomic_DNA"/>
</dbReference>
<evidence type="ECO:0000313" key="3">
    <source>
        <dbReference type="Proteomes" id="UP001159363"/>
    </source>
</evidence>
<gene>
    <name evidence="2" type="ORF">PR048_020208</name>
</gene>
<proteinExistence type="predicted"/>
<comment type="caution">
    <text evidence="2">The sequence shown here is derived from an EMBL/GenBank/DDBJ whole genome shotgun (WGS) entry which is preliminary data.</text>
</comment>
<evidence type="ECO:0000256" key="1">
    <source>
        <dbReference type="SAM" id="MobiDB-lite"/>
    </source>
</evidence>
<sequence length="507" mass="56475">MPLIGWFSRGSPFFTVLSFRRCSMLTSITFIGSEDLAVKSHPNLLTHAFDEAISCNKIVCLERQTYNKQYQMIKESCTSAIIATACRDVRASADRSERARAEVPRQHCTINTNSCGYLLHFWWLSPRFPPARPLYILLRAAARHYGVDPPQSSPRPGLPPGHPFWGNPWRPKTLYILPQPTGRQSLTEAAWTSVRGRIEVWTTTGDCGTMANKKIDSVSEVVDKKIDSVSEVVDKKIDSVSEVVNKKINSVNENTLKQHTFPFPISLTVHLPCHSHGVFTKLWPVVDQEITIFPHPNSPCQSVFIAGRENNGLAERRKDANSSDTLADCVTDVKDSAIVAFFILQRLTLSLDDSIRDNLPSITTAKEGKTVTRNAESSKRPYAQYASLVGFIPSRPFKSRTPHSPPSHNLQWSSTLQFARAHSARRPPSKTAAQWVAAVHRSPDTSQSQQNMLSSSPDTSNPLAEERGHDAIKVPSSATARRCLLSICHSARQQHVTLLLLKSVHTE</sequence>
<name>A0ABQ9H5N0_9NEOP</name>
<dbReference type="Proteomes" id="UP001159363">
    <property type="component" value="Chromosome 6"/>
</dbReference>
<organism evidence="2 3">
    <name type="scientific">Dryococelus australis</name>
    <dbReference type="NCBI Taxonomy" id="614101"/>
    <lineage>
        <taxon>Eukaryota</taxon>
        <taxon>Metazoa</taxon>
        <taxon>Ecdysozoa</taxon>
        <taxon>Arthropoda</taxon>
        <taxon>Hexapoda</taxon>
        <taxon>Insecta</taxon>
        <taxon>Pterygota</taxon>
        <taxon>Neoptera</taxon>
        <taxon>Polyneoptera</taxon>
        <taxon>Phasmatodea</taxon>
        <taxon>Verophasmatodea</taxon>
        <taxon>Anareolatae</taxon>
        <taxon>Phasmatidae</taxon>
        <taxon>Eurycanthinae</taxon>
        <taxon>Dryococelus</taxon>
    </lineage>
</organism>
<feature type="region of interest" description="Disordered" evidence="1">
    <location>
        <begin position="421"/>
        <end position="465"/>
    </location>
</feature>
<feature type="compositionally biased region" description="Polar residues" evidence="1">
    <location>
        <begin position="444"/>
        <end position="462"/>
    </location>
</feature>
<keyword evidence="3" id="KW-1185">Reference proteome</keyword>
<accession>A0ABQ9H5N0</accession>
<protein>
    <submittedName>
        <fullName evidence="2">Uncharacterized protein</fullName>
    </submittedName>
</protein>
<reference evidence="2 3" key="1">
    <citation type="submission" date="2023-02" db="EMBL/GenBank/DDBJ databases">
        <title>LHISI_Scaffold_Assembly.</title>
        <authorList>
            <person name="Stuart O.P."/>
            <person name="Cleave R."/>
            <person name="Magrath M.J.L."/>
            <person name="Mikheyev A.S."/>
        </authorList>
    </citation>
    <scope>NUCLEOTIDE SEQUENCE [LARGE SCALE GENOMIC DNA]</scope>
    <source>
        <strain evidence="2">Daus_M_001</strain>
        <tissue evidence="2">Leg muscle</tissue>
    </source>
</reference>